<dbReference type="PANTHER" id="PTHR16469:SF27">
    <property type="entry name" value="UBIQUITIN-ASSOCIATED AND SH3 DOMAIN-CONTAINING BA-RELATED"/>
    <property type="match status" value="1"/>
</dbReference>
<evidence type="ECO:0008006" key="4">
    <source>
        <dbReference type="Google" id="ProtNLM"/>
    </source>
</evidence>
<accession>A0ABP0TN18</accession>
<dbReference type="PANTHER" id="PTHR16469">
    <property type="entry name" value="UBIQUITIN-ASSOCIATED AND SH3 DOMAIN-CONTAINING BA-RELATED"/>
    <property type="match status" value="1"/>
</dbReference>
<evidence type="ECO:0000313" key="3">
    <source>
        <dbReference type="Proteomes" id="UP001497512"/>
    </source>
</evidence>
<feature type="compositionally biased region" description="Basic and acidic residues" evidence="1">
    <location>
        <begin position="43"/>
        <end position="57"/>
    </location>
</feature>
<protein>
    <recommendedName>
        <fullName evidence="4">Phosphoglycerate mutase family protein</fullName>
    </recommendedName>
</protein>
<feature type="region of interest" description="Disordered" evidence="1">
    <location>
        <begin position="1"/>
        <end position="57"/>
    </location>
</feature>
<reference evidence="2" key="1">
    <citation type="submission" date="2024-02" db="EMBL/GenBank/DDBJ databases">
        <authorList>
            <consortium name="ELIXIR-Norway"/>
            <consortium name="Elixir Norway"/>
        </authorList>
    </citation>
    <scope>NUCLEOTIDE SEQUENCE</scope>
</reference>
<evidence type="ECO:0000256" key="1">
    <source>
        <dbReference type="SAM" id="MobiDB-lite"/>
    </source>
</evidence>
<sequence>MDGGEQGTKRNEPSSSPPPHVQHLFVMRHGERLDDADPSWVPKTDRPWDPPLTERGKQQAWEVGKRLRTEGWGITRVVVSPFLRCVQTAAQVVTALCLVDDDDSSHHAAASESSQDAVIDPSKVKVSIDYGLSELMNGKAIRNPPRGLVDSSTELHWTVPLEELHALLPTGSLDNSVQPTLSAVPAWGETTSAGHQRYSDIFQSIADKFSGENVLCISHGEGVGVSVMKLLPGVVVYGVRYCAYTQARRTIHSHSQIDGLRAGDWELLTEPGPASGLLYDTFTD</sequence>
<dbReference type="InterPro" id="IPR013078">
    <property type="entry name" value="His_Pase_superF_clade-1"/>
</dbReference>
<dbReference type="EMBL" id="OZ019905">
    <property type="protein sequence ID" value="CAK9200756.1"/>
    <property type="molecule type" value="Genomic_DNA"/>
</dbReference>
<organism evidence="2 3">
    <name type="scientific">Sphagnum troendelagicum</name>
    <dbReference type="NCBI Taxonomy" id="128251"/>
    <lineage>
        <taxon>Eukaryota</taxon>
        <taxon>Viridiplantae</taxon>
        <taxon>Streptophyta</taxon>
        <taxon>Embryophyta</taxon>
        <taxon>Bryophyta</taxon>
        <taxon>Sphagnophytina</taxon>
        <taxon>Sphagnopsida</taxon>
        <taxon>Sphagnales</taxon>
        <taxon>Sphagnaceae</taxon>
        <taxon>Sphagnum</taxon>
    </lineage>
</organism>
<name>A0ABP0TN18_9BRYO</name>
<dbReference type="InterPro" id="IPR051710">
    <property type="entry name" value="Phosphatase_SH3-domain"/>
</dbReference>
<evidence type="ECO:0000313" key="2">
    <source>
        <dbReference type="EMBL" id="CAK9200756.1"/>
    </source>
</evidence>
<dbReference type="CDD" id="cd07067">
    <property type="entry name" value="HP_PGM_like"/>
    <property type="match status" value="1"/>
</dbReference>
<keyword evidence="3" id="KW-1185">Reference proteome</keyword>
<dbReference type="InterPro" id="IPR029033">
    <property type="entry name" value="His_PPase_superfam"/>
</dbReference>
<dbReference type="SMART" id="SM00855">
    <property type="entry name" value="PGAM"/>
    <property type="match status" value="1"/>
</dbReference>
<dbReference type="Pfam" id="PF00300">
    <property type="entry name" value="His_Phos_1"/>
    <property type="match status" value="1"/>
</dbReference>
<dbReference type="Proteomes" id="UP001497512">
    <property type="component" value="Chromosome 13"/>
</dbReference>
<dbReference type="Gene3D" id="3.40.50.1240">
    <property type="entry name" value="Phosphoglycerate mutase-like"/>
    <property type="match status" value="1"/>
</dbReference>
<gene>
    <name evidence="2" type="ORF">CSSPTR1EN2_LOCUS5566</name>
</gene>
<dbReference type="SUPFAM" id="SSF53254">
    <property type="entry name" value="Phosphoglycerate mutase-like"/>
    <property type="match status" value="1"/>
</dbReference>
<proteinExistence type="predicted"/>